<evidence type="ECO:0000313" key="11">
    <source>
        <dbReference type="EMBL" id="SEH98574.1"/>
    </source>
</evidence>
<reference evidence="12" key="1">
    <citation type="submission" date="2016-09" db="EMBL/GenBank/DDBJ databases">
        <authorList>
            <person name="Koehorst J."/>
        </authorList>
    </citation>
    <scope>NUCLEOTIDE SEQUENCE [LARGE SCALE GENOMIC DNA]</scope>
</reference>
<dbReference type="GO" id="GO:0046872">
    <property type="term" value="F:metal ion binding"/>
    <property type="evidence" value="ECO:0007669"/>
    <property type="project" value="UniProtKB-KW"/>
</dbReference>
<dbReference type="EC" id="4.1.2.50" evidence="4"/>
<dbReference type="UniPathway" id="UPA00391"/>
<sequence>MYRICKRIELESGHLLSKHPGNCQFPHGHTRSVEMVFAAEELDANDMVMDFKAIKEMLGDFLTRFDHALCMNTDDPNYETFRTAYGDRVIPFTSKDPTSEVMARTVFIQASSALADAIEGKYAYPVRPSVRLERVRVWETSSSWAEYSAH</sequence>
<dbReference type="RefSeq" id="WP_067777681.1">
    <property type="nucleotide sequence ID" value="NZ_LIGX01000040.1"/>
</dbReference>
<evidence type="ECO:0000256" key="1">
    <source>
        <dbReference type="ARBA" id="ARBA00001947"/>
    </source>
</evidence>
<dbReference type="STRING" id="1679444.PYTT_2310"/>
<keyword evidence="7" id="KW-0862">Zinc</keyword>
<comment type="catalytic activity">
    <reaction evidence="10">
        <text>7,8-dihydroneopterin 3'-triphosphate + H2O = 6-carboxy-5,6,7,8-tetrahydropterin + triphosphate + acetaldehyde + 2 H(+)</text>
        <dbReference type="Rhea" id="RHEA:27966"/>
        <dbReference type="ChEBI" id="CHEBI:15343"/>
        <dbReference type="ChEBI" id="CHEBI:15377"/>
        <dbReference type="ChEBI" id="CHEBI:15378"/>
        <dbReference type="ChEBI" id="CHEBI:18036"/>
        <dbReference type="ChEBI" id="CHEBI:58462"/>
        <dbReference type="ChEBI" id="CHEBI:61032"/>
        <dbReference type="EC" id="4.1.2.50"/>
    </reaction>
</comment>
<evidence type="ECO:0000256" key="4">
    <source>
        <dbReference type="ARBA" id="ARBA00012982"/>
    </source>
</evidence>
<dbReference type="InterPro" id="IPR007115">
    <property type="entry name" value="6-PTP_synth/QueD"/>
</dbReference>
<dbReference type="PANTHER" id="PTHR12589">
    <property type="entry name" value="PYRUVOYL TETRAHYDROBIOPTERIN SYNTHASE"/>
    <property type="match status" value="1"/>
</dbReference>
<dbReference type="Gene3D" id="3.30.479.10">
    <property type="entry name" value="6-pyruvoyl tetrahydropterin synthase/QueD"/>
    <property type="match status" value="1"/>
</dbReference>
<proteinExistence type="inferred from homology"/>
<evidence type="ECO:0000256" key="8">
    <source>
        <dbReference type="ARBA" id="ARBA00023239"/>
    </source>
</evidence>
<evidence type="ECO:0000256" key="9">
    <source>
        <dbReference type="ARBA" id="ARBA00031449"/>
    </source>
</evidence>
<dbReference type="EMBL" id="LT629973">
    <property type="protein sequence ID" value="SEH98574.1"/>
    <property type="molecule type" value="Genomic_DNA"/>
</dbReference>
<keyword evidence="6" id="KW-0479">Metal-binding</keyword>
<evidence type="ECO:0000256" key="2">
    <source>
        <dbReference type="ARBA" id="ARBA00005061"/>
    </source>
</evidence>
<dbReference type="PANTHER" id="PTHR12589:SF7">
    <property type="entry name" value="6-PYRUVOYL TETRAHYDROBIOPTERIN SYNTHASE"/>
    <property type="match status" value="1"/>
</dbReference>
<evidence type="ECO:0000313" key="12">
    <source>
        <dbReference type="Proteomes" id="UP000176204"/>
    </source>
</evidence>
<gene>
    <name evidence="11" type="ORF">PYTT_2310</name>
</gene>
<dbReference type="InterPro" id="IPR038418">
    <property type="entry name" value="6-PTP_synth/QueD_sf"/>
</dbReference>
<evidence type="ECO:0000256" key="7">
    <source>
        <dbReference type="ARBA" id="ARBA00022833"/>
    </source>
</evidence>
<dbReference type="Pfam" id="PF01242">
    <property type="entry name" value="PTPS"/>
    <property type="match status" value="1"/>
</dbReference>
<evidence type="ECO:0000256" key="3">
    <source>
        <dbReference type="ARBA" id="ARBA00008900"/>
    </source>
</evidence>
<protein>
    <recommendedName>
        <fullName evidence="5">6-carboxy-5,6,7,8-tetrahydropterin synthase</fullName>
        <ecNumber evidence="4">4.1.2.50</ecNumber>
    </recommendedName>
    <alternativeName>
        <fullName evidence="9">Queuosine biosynthesis protein QueD</fullName>
    </alternativeName>
</protein>
<dbReference type="AlphaFoldDB" id="A0A1C7P9R7"/>
<keyword evidence="12" id="KW-1185">Reference proteome</keyword>
<organism evidence="11 12">
    <name type="scientific">Akkermansia glycaniphila</name>
    <dbReference type="NCBI Taxonomy" id="1679444"/>
    <lineage>
        <taxon>Bacteria</taxon>
        <taxon>Pseudomonadati</taxon>
        <taxon>Verrucomicrobiota</taxon>
        <taxon>Verrucomicrobiia</taxon>
        <taxon>Verrucomicrobiales</taxon>
        <taxon>Akkermansiaceae</taxon>
        <taxon>Akkermansia</taxon>
    </lineage>
</organism>
<comment type="pathway">
    <text evidence="2">Purine metabolism; 7-cyano-7-deazaguanine biosynthesis.</text>
</comment>
<dbReference type="SUPFAM" id="SSF55620">
    <property type="entry name" value="Tetrahydrobiopterin biosynthesis enzymes-like"/>
    <property type="match status" value="1"/>
</dbReference>
<evidence type="ECO:0000256" key="5">
    <source>
        <dbReference type="ARBA" id="ARBA00018141"/>
    </source>
</evidence>
<dbReference type="Proteomes" id="UP000176204">
    <property type="component" value="Chromosome I"/>
</dbReference>
<dbReference type="GO" id="GO:0070497">
    <property type="term" value="F:6-carboxytetrahydropterin synthase activity"/>
    <property type="evidence" value="ECO:0007669"/>
    <property type="project" value="UniProtKB-EC"/>
</dbReference>
<evidence type="ECO:0000256" key="10">
    <source>
        <dbReference type="ARBA" id="ARBA00048807"/>
    </source>
</evidence>
<name>A0A1C7P9R7_9BACT</name>
<dbReference type="OrthoDB" id="9804698at2"/>
<evidence type="ECO:0000256" key="6">
    <source>
        <dbReference type="ARBA" id="ARBA00022723"/>
    </source>
</evidence>
<accession>A0A1C7P9R7</accession>
<dbReference type="KEGG" id="agl:PYTT_2310"/>
<comment type="similarity">
    <text evidence="3">Belongs to the PTPS family. QueD subfamily.</text>
</comment>
<comment type="cofactor">
    <cofactor evidence="1">
        <name>Zn(2+)</name>
        <dbReference type="ChEBI" id="CHEBI:29105"/>
    </cofactor>
</comment>
<keyword evidence="8" id="KW-0456">Lyase</keyword>